<evidence type="ECO:0000256" key="3">
    <source>
        <dbReference type="ARBA" id="ARBA00023125"/>
    </source>
</evidence>
<accession>A0ABS1M9N5</accession>
<dbReference type="PANTHER" id="PTHR30346:SF0">
    <property type="entry name" value="HCA OPERON TRANSCRIPTIONAL ACTIVATOR HCAR"/>
    <property type="match status" value="1"/>
</dbReference>
<evidence type="ECO:0000256" key="1">
    <source>
        <dbReference type="ARBA" id="ARBA00009437"/>
    </source>
</evidence>
<keyword evidence="5" id="KW-0804">Transcription</keyword>
<dbReference type="PRINTS" id="PR00039">
    <property type="entry name" value="HTHLYSR"/>
</dbReference>
<dbReference type="InterPro" id="IPR036388">
    <property type="entry name" value="WH-like_DNA-bd_sf"/>
</dbReference>
<dbReference type="InterPro" id="IPR000847">
    <property type="entry name" value="LysR_HTH_N"/>
</dbReference>
<dbReference type="Pfam" id="PF03466">
    <property type="entry name" value="LysR_substrate"/>
    <property type="match status" value="1"/>
</dbReference>
<dbReference type="SUPFAM" id="SSF53850">
    <property type="entry name" value="Periplasmic binding protein-like II"/>
    <property type="match status" value="1"/>
</dbReference>
<reference evidence="7 8" key="1">
    <citation type="submission" date="2021-01" db="EMBL/GenBank/DDBJ databases">
        <title>WGS of actinomycetes isolated from Thailand.</title>
        <authorList>
            <person name="Thawai C."/>
        </authorList>
    </citation>
    <scope>NUCLEOTIDE SEQUENCE [LARGE SCALE GENOMIC DNA]</scope>
    <source>
        <strain evidence="7 8">LPG 2</strain>
    </source>
</reference>
<dbReference type="Gene3D" id="3.40.190.10">
    <property type="entry name" value="Periplasmic binding protein-like II"/>
    <property type="match status" value="2"/>
</dbReference>
<feature type="domain" description="HTH lysR-type" evidence="6">
    <location>
        <begin position="1"/>
        <end position="60"/>
    </location>
</feature>
<keyword evidence="2" id="KW-0805">Transcription regulation</keyword>
<evidence type="ECO:0000256" key="5">
    <source>
        <dbReference type="ARBA" id="ARBA00023163"/>
    </source>
</evidence>
<dbReference type="EMBL" id="JAERRJ010000009">
    <property type="protein sequence ID" value="MBL1077337.1"/>
    <property type="molecule type" value="Genomic_DNA"/>
</dbReference>
<dbReference type="InterPro" id="IPR005119">
    <property type="entry name" value="LysR_subst-bd"/>
</dbReference>
<evidence type="ECO:0000313" key="8">
    <source>
        <dbReference type="Proteomes" id="UP000602198"/>
    </source>
</evidence>
<dbReference type="RefSeq" id="WP_201950405.1">
    <property type="nucleotide sequence ID" value="NZ_JAERRJ010000009.1"/>
</dbReference>
<evidence type="ECO:0000259" key="6">
    <source>
        <dbReference type="PROSITE" id="PS50931"/>
    </source>
</evidence>
<dbReference type="InterPro" id="IPR036390">
    <property type="entry name" value="WH_DNA-bd_sf"/>
</dbReference>
<dbReference type="PROSITE" id="PS50931">
    <property type="entry name" value="HTH_LYSR"/>
    <property type="match status" value="1"/>
</dbReference>
<organism evidence="7 8">
    <name type="scientific">Nocardia acididurans</name>
    <dbReference type="NCBI Taxonomy" id="2802282"/>
    <lineage>
        <taxon>Bacteria</taxon>
        <taxon>Bacillati</taxon>
        <taxon>Actinomycetota</taxon>
        <taxon>Actinomycetes</taxon>
        <taxon>Mycobacteriales</taxon>
        <taxon>Nocardiaceae</taxon>
        <taxon>Nocardia</taxon>
    </lineage>
</organism>
<keyword evidence="3" id="KW-0238">DNA-binding</keyword>
<evidence type="ECO:0000256" key="4">
    <source>
        <dbReference type="ARBA" id="ARBA00023159"/>
    </source>
</evidence>
<comment type="similarity">
    <text evidence="1">Belongs to the LysR transcriptional regulatory family.</text>
</comment>
<name>A0ABS1M9N5_9NOCA</name>
<proteinExistence type="inferred from homology"/>
<keyword evidence="8" id="KW-1185">Reference proteome</keyword>
<dbReference type="PANTHER" id="PTHR30346">
    <property type="entry name" value="TRANSCRIPTIONAL DUAL REGULATOR HCAR-RELATED"/>
    <property type="match status" value="1"/>
</dbReference>
<dbReference type="Proteomes" id="UP000602198">
    <property type="component" value="Unassembled WGS sequence"/>
</dbReference>
<dbReference type="Pfam" id="PF00126">
    <property type="entry name" value="HTH_1"/>
    <property type="match status" value="1"/>
</dbReference>
<gene>
    <name evidence="7" type="ORF">JK358_23325</name>
</gene>
<dbReference type="CDD" id="cd08414">
    <property type="entry name" value="PBP2_LTTR_aromatics_like"/>
    <property type="match status" value="1"/>
</dbReference>
<evidence type="ECO:0000256" key="2">
    <source>
        <dbReference type="ARBA" id="ARBA00023015"/>
    </source>
</evidence>
<dbReference type="SUPFAM" id="SSF46785">
    <property type="entry name" value="Winged helix' DNA-binding domain"/>
    <property type="match status" value="1"/>
</dbReference>
<comment type="caution">
    <text evidence="7">The sequence shown here is derived from an EMBL/GenBank/DDBJ whole genome shotgun (WGS) entry which is preliminary data.</text>
</comment>
<sequence length="302" mass="33273">MDPHLRDLRYFVAVAEELHFTNAAQRLHIAQPTLSRQIRQLERQLDVVLFDRNQRSVALTVAGKELLEGARKILELWEVTNVALQEAGEVLRVGIQSSIGRGLITDLESASGHRLALHSASWTDPSSGLAGRQADLALMWLPVPDTSRYRWQVLRTEPRWVLLPENHALANQETIDFADLADEPFIAMPAEAGAARDFWLGADSRSGRQAKIGAEAATAEERLEAVSLGLGVCLLAENNVPMYRWPGLTARPVTGLAPCELAVAWRADDDRPTILEFAARVLDGGFADNRELPRVSEAAAHV</sequence>
<evidence type="ECO:0000313" key="7">
    <source>
        <dbReference type="EMBL" id="MBL1077337.1"/>
    </source>
</evidence>
<keyword evidence="4" id="KW-0010">Activator</keyword>
<protein>
    <submittedName>
        <fullName evidence="7">LysR family transcriptional regulator</fullName>
    </submittedName>
</protein>
<dbReference type="Gene3D" id="1.10.10.10">
    <property type="entry name" value="Winged helix-like DNA-binding domain superfamily/Winged helix DNA-binding domain"/>
    <property type="match status" value="1"/>
</dbReference>